<organism evidence="1 2">
    <name type="scientific">Elysia crispata</name>
    <name type="common">lettuce slug</name>
    <dbReference type="NCBI Taxonomy" id="231223"/>
    <lineage>
        <taxon>Eukaryota</taxon>
        <taxon>Metazoa</taxon>
        <taxon>Spiralia</taxon>
        <taxon>Lophotrochozoa</taxon>
        <taxon>Mollusca</taxon>
        <taxon>Gastropoda</taxon>
        <taxon>Heterobranchia</taxon>
        <taxon>Euthyneura</taxon>
        <taxon>Panpulmonata</taxon>
        <taxon>Sacoglossa</taxon>
        <taxon>Placobranchoidea</taxon>
        <taxon>Plakobranchidae</taxon>
        <taxon>Elysia</taxon>
    </lineage>
</organism>
<protein>
    <submittedName>
        <fullName evidence="1">Uncharacterized protein</fullName>
    </submittedName>
</protein>
<reference evidence="1" key="1">
    <citation type="journal article" date="2023" name="G3 (Bethesda)">
        <title>A reference genome for the long-term kleptoplast-retaining sea slug Elysia crispata morphotype clarki.</title>
        <authorList>
            <person name="Eastman K.E."/>
            <person name="Pendleton A.L."/>
            <person name="Shaikh M.A."/>
            <person name="Suttiyut T."/>
            <person name="Ogas R."/>
            <person name="Tomko P."/>
            <person name="Gavelis G."/>
            <person name="Widhalm J.R."/>
            <person name="Wisecaver J.H."/>
        </authorList>
    </citation>
    <scope>NUCLEOTIDE SEQUENCE</scope>
    <source>
        <strain evidence="1">ECLA1</strain>
    </source>
</reference>
<gene>
    <name evidence="1" type="ORF">RRG08_026231</name>
</gene>
<evidence type="ECO:0000313" key="2">
    <source>
        <dbReference type="Proteomes" id="UP001283361"/>
    </source>
</evidence>
<comment type="caution">
    <text evidence="1">The sequence shown here is derived from an EMBL/GenBank/DDBJ whole genome shotgun (WGS) entry which is preliminary data.</text>
</comment>
<evidence type="ECO:0000313" key="1">
    <source>
        <dbReference type="EMBL" id="KAK3765760.1"/>
    </source>
</evidence>
<name>A0AAE0ZAS6_9GAST</name>
<dbReference type="Proteomes" id="UP001283361">
    <property type="component" value="Unassembled WGS sequence"/>
</dbReference>
<dbReference type="AlphaFoldDB" id="A0AAE0ZAS6"/>
<dbReference type="EMBL" id="JAWDGP010004277">
    <property type="protein sequence ID" value="KAK3765760.1"/>
    <property type="molecule type" value="Genomic_DNA"/>
</dbReference>
<sequence>MRTKNRLKCLHQLSEQRMNACSRELNDRPRAAIARLHFISFVQSRESTGHYFGVQIEDKVPMVAVGNLLQARVSTIHKTYQESWVELGSNYSAGMRSQGQHPCYNPPAWHI</sequence>
<keyword evidence="2" id="KW-1185">Reference proteome</keyword>
<proteinExistence type="predicted"/>
<accession>A0AAE0ZAS6</accession>